<dbReference type="Proteomes" id="UP001501231">
    <property type="component" value="Unassembled WGS sequence"/>
</dbReference>
<keyword evidence="2" id="KW-1185">Reference proteome</keyword>
<accession>A0ABN3IR65</accession>
<protein>
    <submittedName>
        <fullName evidence="1">Uncharacterized protein</fullName>
    </submittedName>
</protein>
<dbReference type="RefSeq" id="WP_344588548.1">
    <property type="nucleotide sequence ID" value="NZ_BAAARW010000006.1"/>
</dbReference>
<evidence type="ECO:0000313" key="1">
    <source>
        <dbReference type="EMBL" id="GAA2411675.1"/>
    </source>
</evidence>
<reference evidence="1 2" key="1">
    <citation type="journal article" date="2019" name="Int. J. Syst. Evol. Microbiol.">
        <title>The Global Catalogue of Microorganisms (GCM) 10K type strain sequencing project: providing services to taxonomists for standard genome sequencing and annotation.</title>
        <authorList>
            <consortium name="The Broad Institute Genomics Platform"/>
            <consortium name="The Broad Institute Genome Sequencing Center for Infectious Disease"/>
            <person name="Wu L."/>
            <person name="Ma J."/>
        </authorList>
    </citation>
    <scope>NUCLEOTIDE SEQUENCE [LARGE SCALE GENOMIC DNA]</scope>
    <source>
        <strain evidence="1 2">JCM 3325</strain>
    </source>
</reference>
<name>A0ABN3IR65_9ACTN</name>
<sequence>MRVTCLSGRNEARRQMIVRGRRRPTAMGELCRACPLAEGAAGAFPDAHLAGGLDGDGAFLAPAGEAELAQPEMHQAEGGLAVDGEDEPVLVHEDRGVAVGPGLDLLLRPLREVAWQPEPAAQPVASGRGERHRIAGEHHLAQRQQLQELVRQQPDDLPADQAIEHHVHPRAVPAVRHVVPSAEVAEPQPSRRPVLGHAVDDHDGVRVVSIGTCSRRSPRSNPYL</sequence>
<comment type="caution">
    <text evidence="1">The sequence shown here is derived from an EMBL/GenBank/DDBJ whole genome shotgun (WGS) entry which is preliminary data.</text>
</comment>
<organism evidence="1 2">
    <name type="scientific">Actinomadura vinacea</name>
    <dbReference type="NCBI Taxonomy" id="115336"/>
    <lineage>
        <taxon>Bacteria</taxon>
        <taxon>Bacillati</taxon>
        <taxon>Actinomycetota</taxon>
        <taxon>Actinomycetes</taxon>
        <taxon>Streptosporangiales</taxon>
        <taxon>Thermomonosporaceae</taxon>
        <taxon>Actinomadura</taxon>
    </lineage>
</organism>
<gene>
    <name evidence="1" type="ORF">GCM10010191_21270</name>
</gene>
<evidence type="ECO:0000313" key="2">
    <source>
        <dbReference type="Proteomes" id="UP001501231"/>
    </source>
</evidence>
<dbReference type="EMBL" id="BAAARW010000006">
    <property type="protein sequence ID" value="GAA2411675.1"/>
    <property type="molecule type" value="Genomic_DNA"/>
</dbReference>
<proteinExistence type="predicted"/>